<dbReference type="RefSeq" id="WP_062177121.1">
    <property type="nucleotide sequence ID" value="NZ_BBXL01000003.1"/>
</dbReference>
<dbReference type="AlphaFoldDB" id="A0A1M4XY71"/>
<name>A0A1M4XY71_9BACT</name>
<evidence type="ECO:0000313" key="1">
    <source>
        <dbReference type="EMBL" id="SHE98441.1"/>
    </source>
</evidence>
<evidence type="ECO:0000313" key="2">
    <source>
        <dbReference type="Proteomes" id="UP000184480"/>
    </source>
</evidence>
<organism evidence="1 2">
    <name type="scientific">Dysgonomonas macrotermitis</name>
    <dbReference type="NCBI Taxonomy" id="1346286"/>
    <lineage>
        <taxon>Bacteria</taxon>
        <taxon>Pseudomonadati</taxon>
        <taxon>Bacteroidota</taxon>
        <taxon>Bacteroidia</taxon>
        <taxon>Bacteroidales</taxon>
        <taxon>Dysgonomonadaceae</taxon>
        <taxon>Dysgonomonas</taxon>
    </lineage>
</organism>
<keyword evidence="2" id="KW-1185">Reference proteome</keyword>
<accession>A0A1M4XY71</accession>
<dbReference type="SUPFAM" id="SSF52540">
    <property type="entry name" value="P-loop containing nucleoside triphosphate hydrolases"/>
    <property type="match status" value="1"/>
</dbReference>
<sequence length="388" mass="44028">MEKNPMQSSQNGGDYKPQVVVNNEKTESASLDANIELKLPPCITDGSQLIDMQIEEISKLFGLFPMVGLWFLVGASDTGKSMILRQLALSVAGQIDFLGNQFNGKHGRALYISTEDDKMSIAFLVRKQNQTLKVPKDKLKNFLCTTDSDNLIEILRSVLEDLPVDLIVLDAFGDLYTAKDLNQNNQVRQFLQPFSDIAIKYECSVCFLHHTGKRTEELAPSKNNVIGSQAIEAKSRCVIEFRKDSFESNLRHFCIVKANYLAESEKVASYVLRMDENLCFDITGDRVDFENLKSGGKNGETKKVKISPSSYEDKTHIQFLKDTFQSVDTIYTKGNLGEKIEIRFVCSDKPAREFIKYYLKKGWIKNLAKPNCNRHKYSIIPEQIKIDF</sequence>
<dbReference type="Gene3D" id="3.40.50.300">
    <property type="entry name" value="P-loop containing nucleotide triphosphate hydrolases"/>
    <property type="match status" value="1"/>
</dbReference>
<dbReference type="InterPro" id="IPR027417">
    <property type="entry name" value="P-loop_NTPase"/>
</dbReference>
<reference evidence="2" key="1">
    <citation type="submission" date="2016-11" db="EMBL/GenBank/DDBJ databases">
        <authorList>
            <person name="Varghese N."/>
            <person name="Submissions S."/>
        </authorList>
    </citation>
    <scope>NUCLEOTIDE SEQUENCE [LARGE SCALE GENOMIC DNA]</scope>
    <source>
        <strain evidence="2">DSM 27370</strain>
    </source>
</reference>
<dbReference type="Pfam" id="PF13481">
    <property type="entry name" value="AAA_25"/>
    <property type="match status" value="1"/>
</dbReference>
<gene>
    <name evidence="1" type="ORF">SAMN05444362_10321</name>
</gene>
<dbReference type="OrthoDB" id="795326at2"/>
<protein>
    <submittedName>
        <fullName evidence="1">AAA domain-containing protein</fullName>
    </submittedName>
</protein>
<dbReference type="STRING" id="1346286.SAMN05444362_10321"/>
<dbReference type="Proteomes" id="UP000184480">
    <property type="component" value="Unassembled WGS sequence"/>
</dbReference>
<proteinExistence type="predicted"/>
<dbReference type="EMBL" id="FQUC01000003">
    <property type="protein sequence ID" value="SHE98441.1"/>
    <property type="molecule type" value="Genomic_DNA"/>
</dbReference>